<feature type="domain" description="Glyceraldehyde 3-phosphate dehydrogenase catalytic" evidence="21">
    <location>
        <begin position="54"/>
        <end position="147"/>
    </location>
</feature>
<comment type="catalytic activity">
    <reaction evidence="20">
        <text>S-nitroso-L-cysteinyl-[GAPDH] + L-cysteinyl-[protein] = L-cysteinyl-[GAPDH] + S-nitroso-L-cysteinyl-[protein]</text>
        <dbReference type="Rhea" id="RHEA:66684"/>
        <dbReference type="Rhea" id="RHEA-COMP:10131"/>
        <dbReference type="Rhea" id="RHEA-COMP:17089"/>
        <dbReference type="Rhea" id="RHEA-COMP:17090"/>
        <dbReference type="Rhea" id="RHEA-COMP:17091"/>
        <dbReference type="ChEBI" id="CHEBI:29950"/>
        <dbReference type="ChEBI" id="CHEBI:149494"/>
    </reaction>
    <physiologicalReaction direction="left-to-right" evidence="20">
        <dbReference type="Rhea" id="RHEA:66685"/>
    </physiologicalReaction>
</comment>
<accession>A0AA41MFM8</accession>
<keyword evidence="14" id="KW-0324">Glycolysis</keyword>
<dbReference type="PANTHER" id="PTHR10836">
    <property type="entry name" value="GLYCERALDEHYDE 3-PHOSPHATE DEHYDROGENASE"/>
    <property type="match status" value="1"/>
</dbReference>
<evidence type="ECO:0000256" key="9">
    <source>
        <dbReference type="ARBA" id="ARBA00022703"/>
    </source>
</evidence>
<dbReference type="SUPFAM" id="SSF51735">
    <property type="entry name" value="NAD(P)-binding Rossmann-fold domains"/>
    <property type="match status" value="1"/>
</dbReference>
<evidence type="ECO:0000256" key="8">
    <source>
        <dbReference type="ARBA" id="ARBA00022679"/>
    </source>
</evidence>
<dbReference type="EMBL" id="JAATJV010156269">
    <property type="protein sequence ID" value="MBZ3870882.1"/>
    <property type="molecule type" value="Genomic_DNA"/>
</dbReference>
<dbReference type="GO" id="GO:0006417">
    <property type="term" value="P:regulation of translation"/>
    <property type="evidence" value="ECO:0007669"/>
    <property type="project" value="UniProtKB-KW"/>
</dbReference>
<comment type="pathway">
    <text evidence="4">Carbohydrate degradation; glycolysis; pyruvate from D-glyceraldehyde 3-phosphate: step 1/5.</text>
</comment>
<keyword evidence="15" id="KW-0206">Cytoskeleton</keyword>
<keyword evidence="8" id="KW-0808">Transferase</keyword>
<dbReference type="AlphaFoldDB" id="A0AA41MFM8"/>
<evidence type="ECO:0000256" key="5">
    <source>
        <dbReference type="ARBA" id="ARBA00007406"/>
    </source>
</evidence>
<dbReference type="EC" id="1.2.1.12" evidence="6"/>
<evidence type="ECO:0000256" key="1">
    <source>
        <dbReference type="ARBA" id="ARBA00004123"/>
    </source>
</evidence>
<dbReference type="GO" id="GO:0006915">
    <property type="term" value="P:apoptotic process"/>
    <property type="evidence" value="ECO:0007669"/>
    <property type="project" value="UniProtKB-KW"/>
</dbReference>
<proteinExistence type="inferred from homology"/>
<dbReference type="InterPro" id="IPR020831">
    <property type="entry name" value="GlycerAld/Erythrose_P_DH"/>
</dbReference>
<evidence type="ECO:0000256" key="4">
    <source>
        <dbReference type="ARBA" id="ARBA00004869"/>
    </source>
</evidence>
<evidence type="ECO:0000259" key="21">
    <source>
        <dbReference type="Pfam" id="PF02800"/>
    </source>
</evidence>
<evidence type="ECO:0000256" key="16">
    <source>
        <dbReference type="ARBA" id="ARBA00023242"/>
    </source>
</evidence>
<dbReference type="GO" id="GO:0016740">
    <property type="term" value="F:transferase activity"/>
    <property type="evidence" value="ECO:0007669"/>
    <property type="project" value="UniProtKB-KW"/>
</dbReference>
<name>A0AA41MFM8_SCICA</name>
<keyword evidence="7" id="KW-0963">Cytoplasm</keyword>
<keyword evidence="16" id="KW-0539">Nucleus</keyword>
<dbReference type="PANTHER" id="PTHR10836:SF111">
    <property type="entry name" value="GLYCERALDEHYDE-3-PHOSPHATE DEHYDROGENASE"/>
    <property type="match status" value="1"/>
</dbReference>
<evidence type="ECO:0000313" key="23">
    <source>
        <dbReference type="Proteomes" id="UP001166674"/>
    </source>
</evidence>
<evidence type="ECO:0000256" key="11">
    <source>
        <dbReference type="ARBA" id="ARBA00022845"/>
    </source>
</evidence>
<keyword evidence="9" id="KW-0053">Apoptosis</keyword>
<comment type="subunit">
    <text evidence="18">Homotetramer. Interacts with TPPP; the interaction is direct. Interacts (when S-nitrosylated) with SIAH1; leading to nuclear translocation. Interacts with RILPL1/GOSPEL, leading to prevent the interaction between GAPDH and SIAH1 and prevent nuclear translocation. Interacts with CHP1; the interaction increases the binding of CHP1 with microtubules. Associates with microtubules. Interacts with EIF1AD, USP25, PRKCI and WARS1. Interacts with phosphorylated RPL13A; inhibited by oxidatively-modified low-densitity lipoprotein (LDL(ox)). Component of the GAIT complex. Interacts with FKBP6; leading to inhibit GAPDH catalytic activity. Interacts with TRAF2, promoting TRAF2 ubiquitination. Interacts with TRAF3, promoting TRAF3 ubiquitination.</text>
</comment>
<gene>
    <name evidence="22" type="ORF">SUZIE_110160</name>
</gene>
<evidence type="ECO:0000256" key="15">
    <source>
        <dbReference type="ARBA" id="ARBA00023212"/>
    </source>
</evidence>
<dbReference type="Gene3D" id="3.30.360.10">
    <property type="entry name" value="Dihydrodipicolinate Reductase, domain 2"/>
    <property type="match status" value="2"/>
</dbReference>
<dbReference type="GO" id="GO:0005856">
    <property type="term" value="C:cytoskeleton"/>
    <property type="evidence" value="ECO:0007669"/>
    <property type="project" value="UniProtKB-SubCell"/>
</dbReference>
<keyword evidence="11" id="KW-0810">Translation regulation</keyword>
<evidence type="ECO:0000256" key="14">
    <source>
        <dbReference type="ARBA" id="ARBA00023152"/>
    </source>
</evidence>
<sequence length="191" mass="20699">MEKARAHFKASAKSVIISAPSTDAPMFVMVVNLEKCNYCLNFINKSSCTTNCSAPLPKVIHDTLGIVEGLMITVHVITAYQKTVDGPSGKQWCDDYNKILASTGAAKAVGKVIPELDGKLTGMAFHMSTPNMSVVDLTCCLRKSVTHSSTLDAGASVALNNHFVKLISWYGNEFSYNNRVVDFMVPMASKD</sequence>
<evidence type="ECO:0000256" key="17">
    <source>
        <dbReference type="ARBA" id="ARBA00031890"/>
    </source>
</evidence>
<evidence type="ECO:0000256" key="20">
    <source>
        <dbReference type="ARBA" id="ARBA00048005"/>
    </source>
</evidence>
<evidence type="ECO:0000256" key="13">
    <source>
        <dbReference type="ARBA" id="ARBA00023027"/>
    </source>
</evidence>
<comment type="similarity">
    <text evidence="5">Belongs to the glyceraldehyde-3-phosphate dehydrogenase family.</text>
</comment>
<dbReference type="GO" id="GO:0006096">
    <property type="term" value="P:glycolytic process"/>
    <property type="evidence" value="ECO:0007669"/>
    <property type="project" value="UniProtKB-KW"/>
</dbReference>
<dbReference type="GO" id="GO:0004365">
    <property type="term" value="F:glyceraldehyde-3-phosphate dehydrogenase (NAD+) (phosphorylating) activity"/>
    <property type="evidence" value="ECO:0007669"/>
    <property type="project" value="UniProtKB-EC"/>
</dbReference>
<evidence type="ECO:0000256" key="10">
    <source>
        <dbReference type="ARBA" id="ARBA00022799"/>
    </source>
</evidence>
<evidence type="ECO:0000256" key="18">
    <source>
        <dbReference type="ARBA" id="ARBA00046997"/>
    </source>
</evidence>
<comment type="catalytic activity">
    <reaction evidence="19">
        <text>D-glyceraldehyde 3-phosphate + phosphate + NAD(+) = (2R)-3-phospho-glyceroyl phosphate + NADH + H(+)</text>
        <dbReference type="Rhea" id="RHEA:10300"/>
        <dbReference type="ChEBI" id="CHEBI:15378"/>
        <dbReference type="ChEBI" id="CHEBI:43474"/>
        <dbReference type="ChEBI" id="CHEBI:57540"/>
        <dbReference type="ChEBI" id="CHEBI:57604"/>
        <dbReference type="ChEBI" id="CHEBI:57945"/>
        <dbReference type="ChEBI" id="CHEBI:59776"/>
        <dbReference type="EC" id="1.2.1.12"/>
    </reaction>
</comment>
<dbReference type="SUPFAM" id="SSF55347">
    <property type="entry name" value="Glyceraldehyde-3-phosphate dehydrogenase-like, C-terminal domain"/>
    <property type="match status" value="1"/>
</dbReference>
<dbReference type="Pfam" id="PF02800">
    <property type="entry name" value="Gp_dh_C"/>
    <property type="match status" value="1"/>
</dbReference>
<keyword evidence="13" id="KW-0520">NAD</keyword>
<evidence type="ECO:0000256" key="12">
    <source>
        <dbReference type="ARBA" id="ARBA00023002"/>
    </source>
</evidence>
<dbReference type="InterPro" id="IPR020829">
    <property type="entry name" value="GlycerAld_3-P_DH_cat"/>
</dbReference>
<dbReference type="Proteomes" id="UP001166674">
    <property type="component" value="Unassembled WGS sequence"/>
</dbReference>
<evidence type="ECO:0000313" key="22">
    <source>
        <dbReference type="EMBL" id="MBZ3870882.1"/>
    </source>
</evidence>
<dbReference type="InterPro" id="IPR036291">
    <property type="entry name" value="NAD(P)-bd_dom_sf"/>
</dbReference>
<comment type="caution">
    <text evidence="22">The sequence shown here is derived from an EMBL/GenBank/DDBJ whole genome shotgun (WGS) entry which is preliminary data.</text>
</comment>
<keyword evidence="10" id="KW-0702">S-nitrosylation</keyword>
<evidence type="ECO:0000256" key="6">
    <source>
        <dbReference type="ARBA" id="ARBA00013119"/>
    </source>
</evidence>
<keyword evidence="12" id="KW-0560">Oxidoreductase</keyword>
<evidence type="ECO:0000256" key="3">
    <source>
        <dbReference type="ARBA" id="ARBA00004514"/>
    </source>
</evidence>
<protein>
    <recommendedName>
        <fullName evidence="6">glyceraldehyde-3-phosphate dehydrogenase (phosphorylating)</fullName>
        <ecNumber evidence="6">1.2.1.12</ecNumber>
    </recommendedName>
    <alternativeName>
        <fullName evidence="17">Peptidyl-cysteine S-nitrosylase GAPDH</fullName>
    </alternativeName>
</protein>
<evidence type="ECO:0000256" key="19">
    <source>
        <dbReference type="ARBA" id="ARBA00047698"/>
    </source>
</evidence>
<evidence type="ECO:0000256" key="2">
    <source>
        <dbReference type="ARBA" id="ARBA00004245"/>
    </source>
</evidence>
<dbReference type="PRINTS" id="PR00078">
    <property type="entry name" value="G3PDHDRGNASE"/>
</dbReference>
<keyword evidence="23" id="KW-1185">Reference proteome</keyword>
<dbReference type="GO" id="GO:0005634">
    <property type="term" value="C:nucleus"/>
    <property type="evidence" value="ECO:0007669"/>
    <property type="project" value="UniProtKB-SubCell"/>
</dbReference>
<reference evidence="22" key="1">
    <citation type="submission" date="2020-03" db="EMBL/GenBank/DDBJ databases">
        <title>Studies in the Genomics of Life Span.</title>
        <authorList>
            <person name="Glass D."/>
        </authorList>
    </citation>
    <scope>NUCLEOTIDE SEQUENCE</scope>
    <source>
        <strain evidence="22">SUZIE</strain>
        <tissue evidence="22">Muscle</tissue>
    </source>
</reference>
<dbReference type="GO" id="GO:0005829">
    <property type="term" value="C:cytosol"/>
    <property type="evidence" value="ECO:0007669"/>
    <property type="project" value="UniProtKB-SubCell"/>
</dbReference>
<evidence type="ECO:0000256" key="7">
    <source>
        <dbReference type="ARBA" id="ARBA00022490"/>
    </source>
</evidence>
<organism evidence="22 23">
    <name type="scientific">Sciurus carolinensis</name>
    <name type="common">Eastern gray squirrel</name>
    <dbReference type="NCBI Taxonomy" id="30640"/>
    <lineage>
        <taxon>Eukaryota</taxon>
        <taxon>Metazoa</taxon>
        <taxon>Chordata</taxon>
        <taxon>Craniata</taxon>
        <taxon>Vertebrata</taxon>
        <taxon>Euteleostomi</taxon>
        <taxon>Mammalia</taxon>
        <taxon>Eutheria</taxon>
        <taxon>Euarchontoglires</taxon>
        <taxon>Glires</taxon>
        <taxon>Rodentia</taxon>
        <taxon>Sciuromorpha</taxon>
        <taxon>Sciuridae</taxon>
        <taxon>Sciurinae</taxon>
        <taxon>Sciurini</taxon>
        <taxon>Sciurus</taxon>
    </lineage>
</organism>
<comment type="subcellular location">
    <subcellularLocation>
        <location evidence="2">Cytoplasm</location>
        <location evidence="2">Cytoskeleton</location>
    </subcellularLocation>
    <subcellularLocation>
        <location evidence="3">Cytoplasm</location>
        <location evidence="3">Cytosol</location>
    </subcellularLocation>
    <subcellularLocation>
        <location evidence="1">Nucleus</location>
    </subcellularLocation>
</comment>